<dbReference type="PRINTS" id="PR00131">
    <property type="entry name" value="GLHYDRLASE1"/>
</dbReference>
<dbReference type="SUPFAM" id="SSF51445">
    <property type="entry name" value="(Trans)glycosidases"/>
    <property type="match status" value="1"/>
</dbReference>
<comment type="subunit">
    <text evidence="2">Homodimer.</text>
</comment>
<reference evidence="8" key="1">
    <citation type="submission" date="2021-02" db="EMBL/GenBank/DDBJ databases">
        <authorList>
            <person name="Steward A R."/>
        </authorList>
    </citation>
    <scope>NUCLEOTIDE SEQUENCE</scope>
</reference>
<dbReference type="InterPro" id="IPR017853">
    <property type="entry name" value="GH"/>
</dbReference>
<evidence type="ECO:0000256" key="3">
    <source>
        <dbReference type="ARBA" id="ARBA00022801"/>
    </source>
</evidence>
<evidence type="ECO:0000256" key="1">
    <source>
        <dbReference type="ARBA" id="ARBA00010838"/>
    </source>
</evidence>
<evidence type="ECO:0000313" key="9">
    <source>
        <dbReference type="Proteomes" id="UP000663880"/>
    </source>
</evidence>
<evidence type="ECO:0008006" key="10">
    <source>
        <dbReference type="Google" id="ProtNLM"/>
    </source>
</evidence>
<gene>
    <name evidence="8" type="ORF">PMACD_LOCUS5960</name>
</gene>
<dbReference type="PROSITE" id="PS00653">
    <property type="entry name" value="GLYCOSYL_HYDROL_F1_2"/>
    <property type="match status" value="1"/>
</dbReference>
<keyword evidence="4" id="KW-0325">Glycoprotein</keyword>
<dbReference type="Proteomes" id="UP000663880">
    <property type="component" value="Unassembled WGS sequence"/>
</dbReference>
<feature type="signal peptide" evidence="7">
    <location>
        <begin position="1"/>
        <end position="18"/>
    </location>
</feature>
<comment type="similarity">
    <text evidence="1 6">Belongs to the glycosyl hydrolase 1 family.</text>
</comment>
<dbReference type="InterPro" id="IPR001360">
    <property type="entry name" value="Glyco_hydro_1"/>
</dbReference>
<feature type="chain" id="PRO_5032996882" description="Myrosinase 1" evidence="7">
    <location>
        <begin position="19"/>
        <end position="509"/>
    </location>
</feature>
<keyword evidence="3" id="KW-0378">Hydrolase</keyword>
<accession>A0A821RA25</accession>
<proteinExistence type="inferred from homology"/>
<organism evidence="8 9">
    <name type="scientific">Pieris macdunnoughi</name>
    <dbReference type="NCBI Taxonomy" id="345717"/>
    <lineage>
        <taxon>Eukaryota</taxon>
        <taxon>Metazoa</taxon>
        <taxon>Ecdysozoa</taxon>
        <taxon>Arthropoda</taxon>
        <taxon>Hexapoda</taxon>
        <taxon>Insecta</taxon>
        <taxon>Pterygota</taxon>
        <taxon>Neoptera</taxon>
        <taxon>Endopterygota</taxon>
        <taxon>Lepidoptera</taxon>
        <taxon>Glossata</taxon>
        <taxon>Ditrysia</taxon>
        <taxon>Papilionoidea</taxon>
        <taxon>Pieridae</taxon>
        <taxon>Pierinae</taxon>
        <taxon>Pieris</taxon>
    </lineage>
</organism>
<dbReference type="PANTHER" id="PTHR10353:SF36">
    <property type="entry name" value="LP05116P"/>
    <property type="match status" value="1"/>
</dbReference>
<dbReference type="InterPro" id="IPR033132">
    <property type="entry name" value="GH_1_N_CS"/>
</dbReference>
<evidence type="ECO:0000256" key="6">
    <source>
        <dbReference type="RuleBase" id="RU003690"/>
    </source>
</evidence>
<dbReference type="EMBL" id="CAJOBZ010000012">
    <property type="protein sequence ID" value="CAF4838804.1"/>
    <property type="molecule type" value="Genomic_DNA"/>
</dbReference>
<dbReference type="Gene3D" id="3.20.20.80">
    <property type="entry name" value="Glycosidases"/>
    <property type="match status" value="1"/>
</dbReference>
<comment type="caution">
    <text evidence="8">The sequence shown here is derived from an EMBL/GenBank/DDBJ whole genome shotgun (WGS) entry which is preliminary data.</text>
</comment>
<evidence type="ECO:0000256" key="4">
    <source>
        <dbReference type="ARBA" id="ARBA00023180"/>
    </source>
</evidence>
<dbReference type="GO" id="GO:0008422">
    <property type="term" value="F:beta-glucosidase activity"/>
    <property type="evidence" value="ECO:0007669"/>
    <property type="project" value="TreeGrafter"/>
</dbReference>
<name>A0A821RA25_9NEOP</name>
<evidence type="ECO:0000256" key="5">
    <source>
        <dbReference type="ARBA" id="ARBA00023295"/>
    </source>
</evidence>
<keyword evidence="7" id="KW-0732">Signal</keyword>
<dbReference type="AlphaFoldDB" id="A0A821RA25"/>
<dbReference type="GO" id="GO:0005975">
    <property type="term" value="P:carbohydrate metabolic process"/>
    <property type="evidence" value="ECO:0007669"/>
    <property type="project" value="InterPro"/>
</dbReference>
<dbReference type="PANTHER" id="PTHR10353">
    <property type="entry name" value="GLYCOSYL HYDROLASE"/>
    <property type="match status" value="1"/>
</dbReference>
<dbReference type="Pfam" id="PF00232">
    <property type="entry name" value="Glyco_hydro_1"/>
    <property type="match status" value="1"/>
</dbReference>
<evidence type="ECO:0000256" key="2">
    <source>
        <dbReference type="ARBA" id="ARBA00011738"/>
    </source>
</evidence>
<evidence type="ECO:0000256" key="7">
    <source>
        <dbReference type="SAM" id="SignalP"/>
    </source>
</evidence>
<keyword evidence="5" id="KW-0326">Glycosidase</keyword>
<sequence length="509" mass="59435">MGLKYIFILTVCVLHTNAWSDNRLRRFNKDFMFGVATSAYQVEGAWNVDGKGESMWDRYLHTRPDVIADGRNGDVASDSYHQYKRDVEMLRELGVDHYRFSISWPRVLPTGFTNIKNEKGLEYYDNLINELLKYNIEPMVTLYHFDLPQTLQQLGGWASPLVVQWFEDYAKVLFERYGDRVKYWITINQPSFCFEGYGGIMAPALNSKGIGDYMCLKHVLLAHATAYRLYEREYKKKYKGSVGISLSLNYGFGFDNKTENEEAAEIYRDFTIGMYMNPIWSKYGDFPKTVKSRVLKKSKEQGYEMSRLPTLSPEEIKLLKGSADFLGVNHYTSVLVKPQKTEKFEVPSFEDDIGVEISQSVHWPQSKSSWLKSSPFGIYRLYMYINQKYDYPQTFITEQGWSSEPGLNDRTRVDYLREYLVAVLFAIEDGAQIMGYTVWSLMDNVEWVAGTSERFGLYEVDFESEEKTRTARLSALVYKRIIQKRIVEKDWEPDNWKISITQKKKKDEL</sequence>
<protein>
    <recommendedName>
        <fullName evidence="10">Myrosinase 1</fullName>
    </recommendedName>
</protein>
<dbReference type="OrthoDB" id="65569at2759"/>
<keyword evidence="9" id="KW-1185">Reference proteome</keyword>
<dbReference type="FunFam" id="3.20.20.80:FF:000013">
    <property type="entry name" value="lactase-phlorizin hydrolase"/>
    <property type="match status" value="1"/>
</dbReference>
<evidence type="ECO:0000313" key="8">
    <source>
        <dbReference type="EMBL" id="CAF4838804.1"/>
    </source>
</evidence>